<evidence type="ECO:0000256" key="5">
    <source>
        <dbReference type="ARBA" id="ARBA00022989"/>
    </source>
</evidence>
<comment type="subcellular location">
    <subcellularLocation>
        <location evidence="1">Membrane</location>
        <topology evidence="1">Multi-pass membrane protein</topology>
    </subcellularLocation>
</comment>
<dbReference type="Proteomes" id="UP000834106">
    <property type="component" value="Chromosome 20"/>
</dbReference>
<evidence type="ECO:0000256" key="1">
    <source>
        <dbReference type="ARBA" id="ARBA00004141"/>
    </source>
</evidence>
<keyword evidence="4" id="KW-0611">Plant defense</keyword>
<comment type="similarity">
    <text evidence="2">Belongs to the MLO family.</text>
</comment>
<evidence type="ECO:0000256" key="3">
    <source>
        <dbReference type="ARBA" id="ARBA00022692"/>
    </source>
</evidence>
<feature type="transmembrane region" description="Helical" evidence="8">
    <location>
        <begin position="81"/>
        <end position="101"/>
    </location>
</feature>
<keyword evidence="10" id="KW-1185">Reference proteome</keyword>
<keyword evidence="7" id="KW-0568">Pathogenesis-related protein</keyword>
<dbReference type="Pfam" id="PF03094">
    <property type="entry name" value="Mlo"/>
    <property type="match status" value="1"/>
</dbReference>
<dbReference type="PANTHER" id="PTHR31942">
    <property type="entry name" value="MLO-LIKE PROTEIN 1"/>
    <property type="match status" value="1"/>
</dbReference>
<evidence type="ECO:0000313" key="9">
    <source>
        <dbReference type="EMBL" id="CAI9783624.1"/>
    </source>
</evidence>
<dbReference type="AlphaFoldDB" id="A0AAD2EAN8"/>
<evidence type="ECO:0000256" key="7">
    <source>
        <dbReference type="ARBA" id="ARBA00023265"/>
    </source>
</evidence>
<evidence type="ECO:0008006" key="11">
    <source>
        <dbReference type="Google" id="ProtNLM"/>
    </source>
</evidence>
<dbReference type="EMBL" id="OU503055">
    <property type="protein sequence ID" value="CAI9783624.1"/>
    <property type="molecule type" value="Genomic_DNA"/>
</dbReference>
<protein>
    <recommendedName>
        <fullName evidence="11">Transmembrane protein</fullName>
    </recommendedName>
</protein>
<reference evidence="9" key="1">
    <citation type="submission" date="2023-05" db="EMBL/GenBank/DDBJ databases">
        <authorList>
            <person name="Huff M."/>
        </authorList>
    </citation>
    <scope>NUCLEOTIDE SEQUENCE</scope>
</reference>
<evidence type="ECO:0000313" key="10">
    <source>
        <dbReference type="Proteomes" id="UP000834106"/>
    </source>
</evidence>
<evidence type="ECO:0000256" key="2">
    <source>
        <dbReference type="ARBA" id="ARBA00006574"/>
    </source>
</evidence>
<accession>A0AAD2EAN8</accession>
<gene>
    <name evidence="9" type="ORF">FPE_LOCUS31145</name>
</gene>
<keyword evidence="3 8" id="KW-0812">Transmembrane</keyword>
<dbReference type="InterPro" id="IPR004326">
    <property type="entry name" value="Mlo"/>
</dbReference>
<proteinExistence type="inferred from homology"/>
<organism evidence="9 10">
    <name type="scientific">Fraxinus pennsylvanica</name>
    <dbReference type="NCBI Taxonomy" id="56036"/>
    <lineage>
        <taxon>Eukaryota</taxon>
        <taxon>Viridiplantae</taxon>
        <taxon>Streptophyta</taxon>
        <taxon>Embryophyta</taxon>
        <taxon>Tracheophyta</taxon>
        <taxon>Spermatophyta</taxon>
        <taxon>Magnoliopsida</taxon>
        <taxon>eudicotyledons</taxon>
        <taxon>Gunneridae</taxon>
        <taxon>Pentapetalae</taxon>
        <taxon>asterids</taxon>
        <taxon>lamiids</taxon>
        <taxon>Lamiales</taxon>
        <taxon>Oleaceae</taxon>
        <taxon>Oleeae</taxon>
        <taxon>Fraxinus</taxon>
    </lineage>
</organism>
<evidence type="ECO:0000256" key="8">
    <source>
        <dbReference type="SAM" id="Phobius"/>
    </source>
</evidence>
<evidence type="ECO:0000256" key="4">
    <source>
        <dbReference type="ARBA" id="ARBA00022821"/>
    </source>
</evidence>
<name>A0AAD2EAN8_9LAMI</name>
<feature type="transmembrane region" description="Helical" evidence="8">
    <location>
        <begin position="29"/>
        <end position="51"/>
    </location>
</feature>
<sequence>MFSIKEESKCEEQDKFSLISRVGIQQLQLLIFFLAVFHVLSSFLIFSLGTAKLLKIKEESKCEEQDKFSLISRVGIQQLQLLIFFLAVFHVLSSFLIFSLGTAKYI</sequence>
<dbReference type="GO" id="GO:0016020">
    <property type="term" value="C:membrane"/>
    <property type="evidence" value="ECO:0007669"/>
    <property type="project" value="UniProtKB-SubCell"/>
</dbReference>
<keyword evidence="6 8" id="KW-0472">Membrane</keyword>
<keyword evidence="5 8" id="KW-1133">Transmembrane helix</keyword>
<dbReference type="GO" id="GO:0006952">
    <property type="term" value="P:defense response"/>
    <property type="evidence" value="ECO:0007669"/>
    <property type="project" value="UniProtKB-KW"/>
</dbReference>
<dbReference type="PANTHER" id="PTHR31942:SF72">
    <property type="entry name" value="MLO-LIKE PROTEIN"/>
    <property type="match status" value="1"/>
</dbReference>
<evidence type="ECO:0000256" key="6">
    <source>
        <dbReference type="ARBA" id="ARBA00023136"/>
    </source>
</evidence>